<feature type="transmembrane region" description="Helical" evidence="1">
    <location>
        <begin position="42"/>
        <end position="63"/>
    </location>
</feature>
<gene>
    <name evidence="2" type="ORF">E5K04_06700</name>
</gene>
<sequence>MPLFALLLFAVLAVGFVALNWPAIVAVSDLSFGFFHFQAPLGLILLGVAVIEAALFLVYIVWLQGGVLLEARRNSRALADARALAEQAEASRFSELKHQLSASLAEQADAQQQGFARLAEKIDESANGVAASVGELEDRLFRGAPGDTARGG</sequence>
<protein>
    <submittedName>
        <fullName evidence="2">LapA family protein</fullName>
    </submittedName>
</protein>
<keyword evidence="1" id="KW-0812">Transmembrane</keyword>
<comment type="caution">
    <text evidence="2">The sequence shown here is derived from an EMBL/GenBank/DDBJ whole genome shotgun (WGS) entry which is preliminary data.</text>
</comment>
<keyword evidence="3" id="KW-1185">Reference proteome</keyword>
<organism evidence="2 3">
    <name type="scientific">Crenobacter intestini</name>
    <dbReference type="NCBI Taxonomy" id="2563443"/>
    <lineage>
        <taxon>Bacteria</taxon>
        <taxon>Pseudomonadati</taxon>
        <taxon>Pseudomonadota</taxon>
        <taxon>Betaproteobacteria</taxon>
        <taxon>Neisseriales</taxon>
        <taxon>Neisseriaceae</taxon>
        <taxon>Crenobacter</taxon>
    </lineage>
</organism>
<dbReference type="AlphaFoldDB" id="A0A4V4N8A4"/>
<dbReference type="RefSeq" id="WP_136552250.1">
    <property type="nucleotide sequence ID" value="NZ_STGJ01000006.1"/>
</dbReference>
<evidence type="ECO:0000313" key="3">
    <source>
        <dbReference type="Proteomes" id="UP000308891"/>
    </source>
</evidence>
<dbReference type="EMBL" id="STGJ01000006">
    <property type="protein sequence ID" value="TIC83703.1"/>
    <property type="molecule type" value="Genomic_DNA"/>
</dbReference>
<proteinExistence type="predicted"/>
<keyword evidence="1" id="KW-1133">Transmembrane helix</keyword>
<reference evidence="2 3" key="1">
    <citation type="submission" date="2019-04" db="EMBL/GenBank/DDBJ databases">
        <title>Crenobacter sp. nov.</title>
        <authorList>
            <person name="Shi S."/>
        </authorList>
    </citation>
    <scope>NUCLEOTIDE SEQUENCE [LARGE SCALE GENOMIC DNA]</scope>
    <source>
        <strain evidence="2 3">GY 70310</strain>
    </source>
</reference>
<evidence type="ECO:0000313" key="2">
    <source>
        <dbReference type="EMBL" id="TIC83703.1"/>
    </source>
</evidence>
<keyword evidence="1" id="KW-0472">Membrane</keyword>
<evidence type="ECO:0000256" key="1">
    <source>
        <dbReference type="SAM" id="Phobius"/>
    </source>
</evidence>
<dbReference type="Proteomes" id="UP000308891">
    <property type="component" value="Unassembled WGS sequence"/>
</dbReference>
<accession>A0A4V4N8A4</accession>
<dbReference type="OrthoDB" id="8563966at2"/>
<name>A0A4V4N8A4_9NEIS</name>